<evidence type="ECO:0000313" key="1">
    <source>
        <dbReference type="EMBL" id="KKN05915.1"/>
    </source>
</evidence>
<organism evidence="1">
    <name type="scientific">marine sediment metagenome</name>
    <dbReference type="NCBI Taxonomy" id="412755"/>
    <lineage>
        <taxon>unclassified sequences</taxon>
        <taxon>metagenomes</taxon>
        <taxon>ecological metagenomes</taxon>
    </lineage>
</organism>
<dbReference type="EMBL" id="LAZR01004747">
    <property type="protein sequence ID" value="KKN05915.1"/>
    <property type="molecule type" value="Genomic_DNA"/>
</dbReference>
<reference evidence="1" key="1">
    <citation type="journal article" date="2015" name="Nature">
        <title>Complex archaea that bridge the gap between prokaryotes and eukaryotes.</title>
        <authorList>
            <person name="Spang A."/>
            <person name="Saw J.H."/>
            <person name="Jorgensen S.L."/>
            <person name="Zaremba-Niedzwiedzka K."/>
            <person name="Martijn J."/>
            <person name="Lind A.E."/>
            <person name="van Eijk R."/>
            <person name="Schleper C."/>
            <person name="Guy L."/>
            <person name="Ettema T.J."/>
        </authorList>
    </citation>
    <scope>NUCLEOTIDE SEQUENCE</scope>
</reference>
<protein>
    <submittedName>
        <fullName evidence="1">Uncharacterized protein</fullName>
    </submittedName>
</protein>
<name>A0A0F9MEX1_9ZZZZ</name>
<sequence length="106" mass="12468">MKYHTGDWNKKILSEDFSDLLDNDFEGWDRINDDLMTVKIYYIQKQGVDTQHEILVWVDNYCEGYFYSNIFYTEGGTPIVHTGDKVGLGITFQKKEDAVAFKLKWL</sequence>
<comment type="caution">
    <text evidence="1">The sequence shown here is derived from an EMBL/GenBank/DDBJ whole genome shotgun (WGS) entry which is preliminary data.</text>
</comment>
<gene>
    <name evidence="1" type="ORF">LCGC14_1082440</name>
</gene>
<proteinExistence type="predicted"/>
<accession>A0A0F9MEX1</accession>
<dbReference type="AlphaFoldDB" id="A0A0F9MEX1"/>